<sequence>MVAVAAGHSPWFVSEVPESSIPRARIKFAGRQHNIDCLTLFSNLGGEIELY</sequence>
<organism evidence="1 2">
    <name type="scientific">Daphnia magna</name>
    <dbReference type="NCBI Taxonomy" id="35525"/>
    <lineage>
        <taxon>Eukaryota</taxon>
        <taxon>Metazoa</taxon>
        <taxon>Ecdysozoa</taxon>
        <taxon>Arthropoda</taxon>
        <taxon>Crustacea</taxon>
        <taxon>Branchiopoda</taxon>
        <taxon>Diplostraca</taxon>
        <taxon>Cladocera</taxon>
        <taxon>Anomopoda</taxon>
        <taxon>Daphniidae</taxon>
        <taxon>Daphnia</taxon>
    </lineage>
</organism>
<dbReference type="AlphaFoldDB" id="A0A164R8K8"/>
<name>A0A164R8K8_9CRUS</name>
<proteinExistence type="predicted"/>
<comment type="caution">
    <text evidence="1">The sequence shown here is derived from an EMBL/GenBank/DDBJ whole genome shotgun (WGS) entry which is preliminary data.</text>
</comment>
<evidence type="ECO:0000313" key="2">
    <source>
        <dbReference type="Proteomes" id="UP000076858"/>
    </source>
</evidence>
<protein>
    <submittedName>
        <fullName evidence="1">Uncharacterized protein</fullName>
    </submittedName>
</protein>
<dbReference type="EMBL" id="LRGB01002209">
    <property type="protein sequence ID" value="KZS08425.1"/>
    <property type="molecule type" value="Genomic_DNA"/>
</dbReference>
<gene>
    <name evidence="1" type="ORF">APZ42_027579</name>
</gene>
<reference evidence="1 2" key="1">
    <citation type="submission" date="2016-03" db="EMBL/GenBank/DDBJ databases">
        <title>EvidentialGene: Evidence-directed Construction of Genes on Genomes.</title>
        <authorList>
            <person name="Gilbert D.G."/>
            <person name="Choi J.-H."/>
            <person name="Mockaitis K."/>
            <person name="Colbourne J."/>
            <person name="Pfrender M."/>
        </authorList>
    </citation>
    <scope>NUCLEOTIDE SEQUENCE [LARGE SCALE GENOMIC DNA]</scope>
    <source>
        <strain evidence="1 2">Xinb3</strain>
        <tissue evidence="1">Complete organism</tissue>
    </source>
</reference>
<accession>A0A164R8K8</accession>
<keyword evidence="2" id="KW-1185">Reference proteome</keyword>
<evidence type="ECO:0000313" key="1">
    <source>
        <dbReference type="EMBL" id="KZS08425.1"/>
    </source>
</evidence>
<dbReference type="Proteomes" id="UP000076858">
    <property type="component" value="Unassembled WGS sequence"/>
</dbReference>